<gene>
    <name evidence="12" type="ORF">HKN21_03820</name>
</gene>
<evidence type="ECO:0000259" key="11">
    <source>
        <dbReference type="Pfam" id="PF00593"/>
    </source>
</evidence>
<evidence type="ECO:0000256" key="6">
    <source>
        <dbReference type="ARBA" id="ARBA00023077"/>
    </source>
</evidence>
<evidence type="ECO:0000256" key="7">
    <source>
        <dbReference type="ARBA" id="ARBA00023136"/>
    </source>
</evidence>
<dbReference type="InterPro" id="IPR036942">
    <property type="entry name" value="Beta-barrel_TonB_sf"/>
</dbReference>
<comment type="caution">
    <text evidence="12">The sequence shown here is derived from an EMBL/GenBank/DDBJ whole genome shotgun (WGS) entry which is preliminary data.</text>
</comment>
<evidence type="ECO:0000313" key="12">
    <source>
        <dbReference type="EMBL" id="NNF05863.1"/>
    </source>
</evidence>
<protein>
    <submittedName>
        <fullName evidence="12">TonB-dependent receptor</fullName>
    </submittedName>
</protein>
<evidence type="ECO:0000256" key="1">
    <source>
        <dbReference type="ARBA" id="ARBA00004571"/>
    </source>
</evidence>
<dbReference type="AlphaFoldDB" id="A0A7Y2ED38"/>
<dbReference type="EMBL" id="JABDJR010000144">
    <property type="protein sequence ID" value="NNF05863.1"/>
    <property type="molecule type" value="Genomic_DNA"/>
</dbReference>
<comment type="similarity">
    <text evidence="10">Belongs to the TonB-dependent receptor family.</text>
</comment>
<dbReference type="Gene3D" id="2.40.170.20">
    <property type="entry name" value="TonB-dependent receptor, beta-barrel domain"/>
    <property type="match status" value="1"/>
</dbReference>
<evidence type="ECO:0000313" key="13">
    <source>
        <dbReference type="Proteomes" id="UP000547674"/>
    </source>
</evidence>
<dbReference type="GO" id="GO:0015344">
    <property type="term" value="F:siderophore uptake transmembrane transporter activity"/>
    <property type="evidence" value="ECO:0007669"/>
    <property type="project" value="TreeGrafter"/>
</dbReference>
<keyword evidence="8 12" id="KW-0675">Receptor</keyword>
<keyword evidence="2 10" id="KW-0813">Transport</keyword>
<keyword evidence="4 10" id="KW-0812">Transmembrane</keyword>
<evidence type="ECO:0000256" key="4">
    <source>
        <dbReference type="ARBA" id="ARBA00022692"/>
    </source>
</evidence>
<accession>A0A7Y2ED38</accession>
<name>A0A7Y2ED38_UNCEI</name>
<dbReference type="SUPFAM" id="SSF56935">
    <property type="entry name" value="Porins"/>
    <property type="match status" value="1"/>
</dbReference>
<keyword evidence="3 10" id="KW-1134">Transmembrane beta strand</keyword>
<dbReference type="Pfam" id="PF00593">
    <property type="entry name" value="TonB_dep_Rec_b-barrel"/>
    <property type="match status" value="1"/>
</dbReference>
<dbReference type="InterPro" id="IPR000531">
    <property type="entry name" value="Beta-barrel_TonB"/>
</dbReference>
<keyword evidence="7 10" id="KW-0472">Membrane</keyword>
<keyword evidence="9 10" id="KW-0998">Cell outer membrane</keyword>
<keyword evidence="6" id="KW-0798">TonB box</keyword>
<dbReference type="PROSITE" id="PS52016">
    <property type="entry name" value="TONB_DEPENDENT_REC_3"/>
    <property type="match status" value="1"/>
</dbReference>
<dbReference type="PANTHER" id="PTHR30069:SF29">
    <property type="entry name" value="HEMOGLOBIN AND HEMOGLOBIN-HAPTOGLOBIN-BINDING PROTEIN 1-RELATED"/>
    <property type="match status" value="1"/>
</dbReference>
<dbReference type="Proteomes" id="UP000547674">
    <property type="component" value="Unassembled WGS sequence"/>
</dbReference>
<dbReference type="GO" id="GO:0009279">
    <property type="term" value="C:cell outer membrane"/>
    <property type="evidence" value="ECO:0007669"/>
    <property type="project" value="UniProtKB-SubCell"/>
</dbReference>
<evidence type="ECO:0000256" key="8">
    <source>
        <dbReference type="ARBA" id="ARBA00023170"/>
    </source>
</evidence>
<sequence>GKDTFASGGEGTGDLFNAGEVRTYGLETSLGVDGSAFVDMGSFNLPIRANYTYTSSEFQNAFSSSFEPWGDVKVGDEVPYIPSHQLSLGIALEDPRWRVGLDGSYVAEMRTRAGQGDIPDNEATDARFLLDASARYSLSNTTQAFVSVQNITDKEYISARRPAGVRPGLPRRLTAGIRVSL</sequence>
<reference evidence="12 13" key="1">
    <citation type="submission" date="2020-03" db="EMBL/GenBank/DDBJ databases">
        <title>Metabolic flexibility allows generalist bacteria to become dominant in a frequently disturbed ecosystem.</title>
        <authorList>
            <person name="Chen Y.-J."/>
            <person name="Leung P.M."/>
            <person name="Bay S.K."/>
            <person name="Hugenholtz P."/>
            <person name="Kessler A.J."/>
            <person name="Shelley G."/>
            <person name="Waite D.W."/>
            <person name="Cook P.L."/>
            <person name="Greening C."/>
        </authorList>
    </citation>
    <scope>NUCLEOTIDE SEQUENCE [LARGE SCALE GENOMIC DNA]</scope>
    <source>
        <strain evidence="12">SS_bin_28</strain>
    </source>
</reference>
<evidence type="ECO:0000256" key="9">
    <source>
        <dbReference type="ARBA" id="ARBA00023237"/>
    </source>
</evidence>
<proteinExistence type="inferred from homology"/>
<feature type="domain" description="TonB-dependent receptor-like beta-barrel" evidence="11">
    <location>
        <begin position="13"/>
        <end position="151"/>
    </location>
</feature>
<organism evidence="12 13">
    <name type="scientific">Eiseniibacteriota bacterium</name>
    <dbReference type="NCBI Taxonomy" id="2212470"/>
    <lineage>
        <taxon>Bacteria</taxon>
        <taxon>Candidatus Eiseniibacteriota</taxon>
    </lineage>
</organism>
<evidence type="ECO:0000256" key="10">
    <source>
        <dbReference type="PROSITE-ProRule" id="PRU01360"/>
    </source>
</evidence>
<dbReference type="GO" id="GO:0044718">
    <property type="term" value="P:siderophore transmembrane transport"/>
    <property type="evidence" value="ECO:0007669"/>
    <property type="project" value="TreeGrafter"/>
</dbReference>
<feature type="non-terminal residue" evidence="12">
    <location>
        <position position="1"/>
    </location>
</feature>
<evidence type="ECO:0000256" key="5">
    <source>
        <dbReference type="ARBA" id="ARBA00022729"/>
    </source>
</evidence>
<dbReference type="PANTHER" id="PTHR30069">
    <property type="entry name" value="TONB-DEPENDENT OUTER MEMBRANE RECEPTOR"/>
    <property type="match status" value="1"/>
</dbReference>
<dbReference type="InterPro" id="IPR039426">
    <property type="entry name" value="TonB-dep_rcpt-like"/>
</dbReference>
<evidence type="ECO:0000256" key="3">
    <source>
        <dbReference type="ARBA" id="ARBA00022452"/>
    </source>
</evidence>
<evidence type="ECO:0000256" key="2">
    <source>
        <dbReference type="ARBA" id="ARBA00022448"/>
    </source>
</evidence>
<keyword evidence="5" id="KW-0732">Signal</keyword>
<comment type="subcellular location">
    <subcellularLocation>
        <location evidence="1 10">Cell outer membrane</location>
        <topology evidence="1 10">Multi-pass membrane protein</topology>
    </subcellularLocation>
</comment>